<evidence type="ECO:0000313" key="1">
    <source>
        <dbReference type="EMBL" id="CAH3942488.1"/>
    </source>
</evidence>
<sequence>MVDPQFIKTMKDPQSEEWIAFKELIDICILSNNEDLNGIKEMEKRYQKRWSVSMMADYCWTRPRETFQMLPRSENVPKGDMC</sequence>
<evidence type="ECO:0000313" key="2">
    <source>
        <dbReference type="Proteomes" id="UP001152562"/>
    </source>
</evidence>
<proteinExistence type="predicted"/>
<keyword evidence="2" id="KW-1185">Reference proteome</keyword>
<comment type="caution">
    <text evidence="1">The sequence shown here is derived from an EMBL/GenBank/DDBJ whole genome shotgun (WGS) entry which is preliminary data.</text>
</comment>
<accession>A0A9P0X0V8</accession>
<reference evidence="1" key="1">
    <citation type="submission" date="2022-05" db="EMBL/GenBank/DDBJ databases">
        <authorList>
            <person name="Okamura Y."/>
        </authorList>
    </citation>
    <scope>NUCLEOTIDE SEQUENCE</scope>
</reference>
<dbReference type="Proteomes" id="UP001152562">
    <property type="component" value="Unassembled WGS sequence"/>
</dbReference>
<protein>
    <submittedName>
        <fullName evidence="1">Uncharacterized protein</fullName>
    </submittedName>
</protein>
<dbReference type="EMBL" id="CALOZG010000002">
    <property type="protein sequence ID" value="CAH3942488.1"/>
    <property type="molecule type" value="Genomic_DNA"/>
</dbReference>
<gene>
    <name evidence="1" type="ORF">PIBRA_LOCUS1336</name>
</gene>
<name>A0A9P0X0V8_PIEBR</name>
<organism evidence="1 2">
    <name type="scientific">Pieris brassicae</name>
    <name type="common">White butterfly</name>
    <name type="synonym">Large white butterfly</name>
    <dbReference type="NCBI Taxonomy" id="7116"/>
    <lineage>
        <taxon>Eukaryota</taxon>
        <taxon>Metazoa</taxon>
        <taxon>Ecdysozoa</taxon>
        <taxon>Arthropoda</taxon>
        <taxon>Hexapoda</taxon>
        <taxon>Insecta</taxon>
        <taxon>Pterygota</taxon>
        <taxon>Neoptera</taxon>
        <taxon>Endopterygota</taxon>
        <taxon>Lepidoptera</taxon>
        <taxon>Glossata</taxon>
        <taxon>Ditrysia</taxon>
        <taxon>Papilionoidea</taxon>
        <taxon>Pieridae</taxon>
        <taxon>Pierinae</taxon>
        <taxon>Pieris</taxon>
    </lineage>
</organism>
<dbReference type="AlphaFoldDB" id="A0A9P0X0V8"/>